<evidence type="ECO:0000313" key="1">
    <source>
        <dbReference type="EMBL" id="EUA92041.1"/>
    </source>
</evidence>
<accession>A0ABP3AQ39</accession>
<comment type="caution">
    <text evidence="1">The sequence shown here is derived from an EMBL/GenBank/DDBJ whole genome shotgun (WGS) entry which is preliminary data.</text>
</comment>
<sequence length="42" mass="4446">TPVCATRAAQDMGVTTEGMAAWRDAADAVNIPYDEELAYTAV</sequence>
<proteinExistence type="predicted"/>
<dbReference type="Proteomes" id="UP000020681">
    <property type="component" value="Unassembled WGS sequence"/>
</dbReference>
<protein>
    <submittedName>
        <fullName evidence="1">Uncharacterized protein</fullName>
    </submittedName>
</protein>
<organism evidence="1 2">
    <name type="scientific">Mycobacterium ulcerans str. Harvey</name>
    <dbReference type="NCBI Taxonomy" id="1299332"/>
    <lineage>
        <taxon>Bacteria</taxon>
        <taxon>Bacillati</taxon>
        <taxon>Actinomycetota</taxon>
        <taxon>Actinomycetes</taxon>
        <taxon>Mycobacteriales</taxon>
        <taxon>Mycobacteriaceae</taxon>
        <taxon>Mycobacterium</taxon>
        <taxon>Mycobacterium ulcerans group</taxon>
    </lineage>
</organism>
<feature type="non-terminal residue" evidence="1">
    <location>
        <position position="1"/>
    </location>
</feature>
<dbReference type="EMBL" id="JAOL01000082">
    <property type="protein sequence ID" value="EUA92041.1"/>
    <property type="molecule type" value="Genomic_DNA"/>
</dbReference>
<reference evidence="1 2" key="1">
    <citation type="submission" date="2014-01" db="EMBL/GenBank/DDBJ databases">
        <authorList>
            <person name="Dobos K."/>
            <person name="Lenaerts A."/>
            <person name="Ordway D."/>
            <person name="DeGroote M.A."/>
            <person name="Parker T."/>
            <person name="Sizemore C."/>
            <person name="Tallon L.J."/>
            <person name="Sadzewicz L.K."/>
            <person name="Sengamalay N."/>
            <person name="Fraser C.M."/>
            <person name="Hine E."/>
            <person name="Shefchek K.A."/>
            <person name="Das S.P."/>
            <person name="Tettelin H."/>
        </authorList>
    </citation>
    <scope>NUCLEOTIDE SEQUENCE [LARGE SCALE GENOMIC DNA]</scope>
    <source>
        <strain evidence="1 2">Harvey</strain>
    </source>
</reference>
<name>A0ABP3AQ39_MYCUL</name>
<keyword evidence="2" id="KW-1185">Reference proteome</keyword>
<gene>
    <name evidence="1" type="ORF">I551_1523</name>
</gene>
<evidence type="ECO:0000313" key="2">
    <source>
        <dbReference type="Proteomes" id="UP000020681"/>
    </source>
</evidence>